<dbReference type="InterPro" id="IPR008621">
    <property type="entry name" value="Cbb3-typ_cyt_oxidase_comp"/>
</dbReference>
<dbReference type="Pfam" id="PF05545">
    <property type="entry name" value="FixQ"/>
    <property type="match status" value="1"/>
</dbReference>
<evidence type="ECO:0000313" key="3">
    <source>
        <dbReference type="EMBL" id="SEN52761.1"/>
    </source>
</evidence>
<dbReference type="Proteomes" id="UP000199531">
    <property type="component" value="Unassembled WGS sequence"/>
</dbReference>
<evidence type="ECO:0000256" key="1">
    <source>
        <dbReference type="SAM" id="MobiDB-lite"/>
    </source>
</evidence>
<organism evidence="3 4">
    <name type="scientific">Brachymonas denitrificans DSM 15123</name>
    <dbReference type="NCBI Taxonomy" id="1121117"/>
    <lineage>
        <taxon>Bacteria</taxon>
        <taxon>Pseudomonadati</taxon>
        <taxon>Pseudomonadota</taxon>
        <taxon>Betaproteobacteria</taxon>
        <taxon>Burkholderiales</taxon>
        <taxon>Comamonadaceae</taxon>
        <taxon>Brachymonas</taxon>
    </lineage>
</organism>
<keyword evidence="2" id="KW-0812">Transmembrane</keyword>
<dbReference type="OrthoDB" id="8604580at2"/>
<dbReference type="EMBL" id="FOCW01000002">
    <property type="protein sequence ID" value="SEN52761.1"/>
    <property type="molecule type" value="Genomic_DNA"/>
</dbReference>
<evidence type="ECO:0000313" key="4">
    <source>
        <dbReference type="Proteomes" id="UP000199531"/>
    </source>
</evidence>
<proteinExistence type="predicted"/>
<gene>
    <name evidence="3" type="ORF">SAMN02745977_01476</name>
</gene>
<accession>A0A1H8H8W3</accession>
<sequence length="58" mass="6607">MDINDLRSLTTVLSFAAFIGIAWWAYSRRNSGRFDEASQLPFGPEEAPHPQKHTEDTK</sequence>
<feature type="compositionally biased region" description="Basic and acidic residues" evidence="1">
    <location>
        <begin position="46"/>
        <end position="58"/>
    </location>
</feature>
<reference evidence="3 4" key="1">
    <citation type="submission" date="2016-10" db="EMBL/GenBank/DDBJ databases">
        <authorList>
            <person name="de Groot N.N."/>
        </authorList>
    </citation>
    <scope>NUCLEOTIDE SEQUENCE [LARGE SCALE GENOMIC DNA]</scope>
    <source>
        <strain evidence="3 4">DSM 15123</strain>
    </source>
</reference>
<dbReference type="CDD" id="cd01324">
    <property type="entry name" value="cbb3_Oxidase_CcoQ"/>
    <property type="match status" value="1"/>
</dbReference>
<protein>
    <submittedName>
        <fullName evidence="3">Cytochrome c oxidase cbb3-type subunit 4</fullName>
    </submittedName>
</protein>
<dbReference type="AlphaFoldDB" id="A0A1H8H8W3"/>
<dbReference type="RefSeq" id="WP_091816013.1">
    <property type="nucleotide sequence ID" value="NZ_FOCW01000002.1"/>
</dbReference>
<keyword evidence="2" id="KW-0472">Membrane</keyword>
<feature type="region of interest" description="Disordered" evidence="1">
    <location>
        <begin position="35"/>
        <end position="58"/>
    </location>
</feature>
<keyword evidence="4" id="KW-1185">Reference proteome</keyword>
<keyword evidence="2" id="KW-1133">Transmembrane helix</keyword>
<dbReference type="STRING" id="1121117.SAMN02745977_01476"/>
<evidence type="ECO:0000256" key="2">
    <source>
        <dbReference type="SAM" id="Phobius"/>
    </source>
</evidence>
<feature type="transmembrane region" description="Helical" evidence="2">
    <location>
        <begin position="6"/>
        <end position="26"/>
    </location>
</feature>
<name>A0A1H8H8W3_9BURK</name>